<dbReference type="STRING" id="1464122.SAMN05421737_106142"/>
<sequence length="296" mass="34300">MIEELKRHYGWQKVERVDESRLDTDQGLKRFHIWDDETLLNWHIKWRDHCSVTPYVLMNRMIRTKDEQAYVCVDDQYVTVHDDIQGVCEERGNEKAWGVLFSSMIINGLLQSEDRIAVKPRAMSCEDLKQVWPHIHPEHKDLAAGLLGEAEKRMKAADRLRDDDIPLPMIERIDSLDQATSIAGMLIWRGTNCAPEKGYRPIVEVLKSWHRKHGQQSLLALLEAIQSEVNLLEGTHKMLLAEALTVRELLPLIENQIDANESTRGQVMDQVVQSWDETRGFVQTLANWFDQKKVSI</sequence>
<proteinExistence type="predicted"/>
<evidence type="ECO:0000313" key="1">
    <source>
        <dbReference type="EMBL" id="SDC24147.1"/>
    </source>
</evidence>
<dbReference type="Proteomes" id="UP000242662">
    <property type="component" value="Unassembled WGS sequence"/>
</dbReference>
<dbReference type="RefSeq" id="WP_090775756.1">
    <property type="nucleotide sequence ID" value="NZ_FMYM01000006.1"/>
</dbReference>
<gene>
    <name evidence="1" type="ORF">SAMN05421737_106142</name>
</gene>
<keyword evidence="2" id="KW-1185">Reference proteome</keyword>
<dbReference type="AlphaFoldDB" id="A0A1G6JZK3"/>
<protein>
    <submittedName>
        <fullName evidence="1">Uncharacterized protein</fullName>
    </submittedName>
</protein>
<dbReference type="EMBL" id="FMYM01000006">
    <property type="protein sequence ID" value="SDC24147.1"/>
    <property type="molecule type" value="Genomic_DNA"/>
</dbReference>
<reference evidence="2" key="1">
    <citation type="submission" date="2016-09" db="EMBL/GenBank/DDBJ databases">
        <authorList>
            <person name="Varghese N."/>
            <person name="Submissions S."/>
        </authorList>
    </citation>
    <scope>NUCLEOTIDE SEQUENCE [LARGE SCALE GENOMIC DNA]</scope>
    <source>
        <strain evidence="2">25nlg</strain>
    </source>
</reference>
<dbReference type="OrthoDB" id="2986701at2"/>
<evidence type="ECO:0000313" key="2">
    <source>
        <dbReference type="Proteomes" id="UP000242662"/>
    </source>
</evidence>
<accession>A0A1G6JZK3</accession>
<name>A0A1G6JZK3_9BACI</name>
<organism evidence="1 2">
    <name type="scientific">Shouchella lonarensis</name>
    <dbReference type="NCBI Taxonomy" id="1464122"/>
    <lineage>
        <taxon>Bacteria</taxon>
        <taxon>Bacillati</taxon>
        <taxon>Bacillota</taxon>
        <taxon>Bacilli</taxon>
        <taxon>Bacillales</taxon>
        <taxon>Bacillaceae</taxon>
        <taxon>Shouchella</taxon>
    </lineage>
</organism>